<evidence type="ECO:0000256" key="5">
    <source>
        <dbReference type="ARBA" id="ARBA00022801"/>
    </source>
</evidence>
<evidence type="ECO:0000256" key="1">
    <source>
        <dbReference type="ARBA" id="ARBA00000798"/>
    </source>
</evidence>
<reference evidence="10 11" key="1">
    <citation type="journal article" date="2019" name="Genome Biol. Evol.">
        <title>Insights into the evolution of the New World diploid cottons (Gossypium, subgenus Houzingenia) based on genome sequencing.</title>
        <authorList>
            <person name="Grover C.E."/>
            <person name="Arick M.A. 2nd"/>
            <person name="Thrash A."/>
            <person name="Conover J.L."/>
            <person name="Sanders W.S."/>
            <person name="Peterson D.G."/>
            <person name="Frelichowski J.E."/>
            <person name="Scheffler J.A."/>
            <person name="Scheffler B.E."/>
            <person name="Wendel J.F."/>
        </authorList>
    </citation>
    <scope>NUCLEOTIDE SEQUENCE [LARGE SCALE GENOMIC DNA]</scope>
    <source>
        <strain evidence="10">185</strain>
        <tissue evidence="10">Leaf</tissue>
    </source>
</reference>
<keyword evidence="6" id="KW-0106">Calcium</keyword>
<dbReference type="Proteomes" id="UP000593577">
    <property type="component" value="Unassembled WGS sequence"/>
</dbReference>
<dbReference type="Pfam" id="PF12357">
    <property type="entry name" value="PLD_C"/>
    <property type="match status" value="1"/>
</dbReference>
<comment type="caution">
    <text evidence="10">The sequence shown here is derived from an EMBL/GenBank/DDBJ whole genome shotgun (WGS) entry which is preliminary data.</text>
</comment>
<evidence type="ECO:0000259" key="9">
    <source>
        <dbReference type="PROSITE" id="PS50035"/>
    </source>
</evidence>
<evidence type="ECO:0000256" key="8">
    <source>
        <dbReference type="ARBA" id="ARBA00023098"/>
    </source>
</evidence>
<evidence type="ECO:0000256" key="7">
    <source>
        <dbReference type="ARBA" id="ARBA00022963"/>
    </source>
</evidence>
<dbReference type="GO" id="GO:0046872">
    <property type="term" value="F:metal ion binding"/>
    <property type="evidence" value="ECO:0007669"/>
    <property type="project" value="UniProtKB-KW"/>
</dbReference>
<evidence type="ECO:0000313" key="10">
    <source>
        <dbReference type="EMBL" id="MBA0676421.1"/>
    </source>
</evidence>
<proteinExistence type="predicted"/>
<comment type="catalytic activity">
    <reaction evidence="1">
        <text>a 1,2-diacyl-sn-glycero-3-phosphocholine + H2O = a 1,2-diacyl-sn-glycero-3-phosphate + choline + H(+)</text>
        <dbReference type="Rhea" id="RHEA:14445"/>
        <dbReference type="ChEBI" id="CHEBI:15354"/>
        <dbReference type="ChEBI" id="CHEBI:15377"/>
        <dbReference type="ChEBI" id="CHEBI:15378"/>
        <dbReference type="ChEBI" id="CHEBI:57643"/>
        <dbReference type="ChEBI" id="CHEBI:58608"/>
        <dbReference type="EC" id="3.1.4.4"/>
    </reaction>
</comment>
<gene>
    <name evidence="10" type="ORF">Goari_017898</name>
</gene>
<protein>
    <recommendedName>
        <fullName evidence="2">phospholipase D</fullName>
        <ecNumber evidence="2">3.1.4.4</ecNumber>
    </recommendedName>
</protein>
<dbReference type="EC" id="3.1.4.4" evidence="2"/>
<evidence type="ECO:0000256" key="4">
    <source>
        <dbReference type="ARBA" id="ARBA00022737"/>
    </source>
</evidence>
<accession>A0A7J8WMY5</accession>
<dbReference type="PANTHER" id="PTHR18896">
    <property type="entry name" value="PHOSPHOLIPASE D"/>
    <property type="match status" value="1"/>
</dbReference>
<keyword evidence="11" id="KW-1185">Reference proteome</keyword>
<evidence type="ECO:0000256" key="6">
    <source>
        <dbReference type="ARBA" id="ARBA00022837"/>
    </source>
</evidence>
<keyword evidence="7" id="KW-0442">Lipid degradation</keyword>
<evidence type="ECO:0000256" key="2">
    <source>
        <dbReference type="ARBA" id="ARBA00012027"/>
    </source>
</evidence>
<dbReference type="PANTHER" id="PTHR18896:SF60">
    <property type="entry name" value="PHOSPHOLIPASE D"/>
    <property type="match status" value="1"/>
</dbReference>
<dbReference type="EMBL" id="JABFAA010000002">
    <property type="protein sequence ID" value="MBA0676421.1"/>
    <property type="molecule type" value="Genomic_DNA"/>
</dbReference>
<sequence length="215" mass="24251">MMYGVIAQELKSMGIENSHPQDYLNFYCLGNREEVPKSSGPSSSQCNHCETVSASQKFQRFMVYVHAKGMIVDDEYVILGSANINERSLAGSRDTEIAVGAYQPYYTWGERKRHPHGQIYGYRMSLWAEHMEKVDDLFKEPESLDCVTAVNNIAEENWKSYTSEAFTQLQGHLLKYPIEVDSNGKVSHLPGQETFPDVGGKILGTRTTLPRSLTT</sequence>
<dbReference type="GO" id="GO:0009395">
    <property type="term" value="P:phospholipid catabolic process"/>
    <property type="evidence" value="ECO:0007669"/>
    <property type="project" value="TreeGrafter"/>
</dbReference>
<dbReference type="AlphaFoldDB" id="A0A7J8WMY5"/>
<dbReference type="InterPro" id="IPR015679">
    <property type="entry name" value="PLipase_D_fam"/>
</dbReference>
<evidence type="ECO:0000313" key="11">
    <source>
        <dbReference type="Proteomes" id="UP000593577"/>
    </source>
</evidence>
<organism evidence="10 11">
    <name type="scientific">Gossypium aridum</name>
    <name type="common">American cotton</name>
    <name type="synonym">Erioxylum aridum</name>
    <dbReference type="NCBI Taxonomy" id="34290"/>
    <lineage>
        <taxon>Eukaryota</taxon>
        <taxon>Viridiplantae</taxon>
        <taxon>Streptophyta</taxon>
        <taxon>Embryophyta</taxon>
        <taxon>Tracheophyta</taxon>
        <taxon>Spermatophyta</taxon>
        <taxon>Magnoliopsida</taxon>
        <taxon>eudicotyledons</taxon>
        <taxon>Gunneridae</taxon>
        <taxon>Pentapetalae</taxon>
        <taxon>rosids</taxon>
        <taxon>malvids</taxon>
        <taxon>Malvales</taxon>
        <taxon>Malvaceae</taxon>
        <taxon>Malvoideae</taxon>
        <taxon>Gossypium</taxon>
    </lineage>
</organism>
<dbReference type="Gene3D" id="3.30.870.10">
    <property type="entry name" value="Endonuclease Chain A"/>
    <property type="match status" value="1"/>
</dbReference>
<keyword evidence="4" id="KW-0677">Repeat</keyword>
<keyword evidence="3" id="KW-0479">Metal-binding</keyword>
<keyword evidence="5" id="KW-0378">Hydrolase</keyword>
<dbReference type="InterPro" id="IPR001736">
    <property type="entry name" value="PLipase_D/transphosphatidylase"/>
</dbReference>
<dbReference type="InterPro" id="IPR024632">
    <property type="entry name" value="PLipase_D_C"/>
</dbReference>
<dbReference type="GO" id="GO:0005886">
    <property type="term" value="C:plasma membrane"/>
    <property type="evidence" value="ECO:0007669"/>
    <property type="project" value="TreeGrafter"/>
</dbReference>
<dbReference type="Pfam" id="PF00614">
    <property type="entry name" value="PLDc"/>
    <property type="match status" value="1"/>
</dbReference>
<evidence type="ECO:0000256" key="3">
    <source>
        <dbReference type="ARBA" id="ARBA00022723"/>
    </source>
</evidence>
<dbReference type="SUPFAM" id="SSF56024">
    <property type="entry name" value="Phospholipase D/nuclease"/>
    <property type="match status" value="1"/>
</dbReference>
<dbReference type="PROSITE" id="PS50035">
    <property type="entry name" value="PLD"/>
    <property type="match status" value="1"/>
</dbReference>
<dbReference type="SMART" id="SM00155">
    <property type="entry name" value="PLDc"/>
    <property type="match status" value="1"/>
</dbReference>
<dbReference type="GO" id="GO:0004630">
    <property type="term" value="F:phospholipase D activity"/>
    <property type="evidence" value="ECO:0007669"/>
    <property type="project" value="UniProtKB-EC"/>
</dbReference>
<keyword evidence="8" id="KW-0443">Lipid metabolism</keyword>
<feature type="domain" description="PLD phosphodiesterase" evidence="9">
    <location>
        <begin position="61"/>
        <end position="88"/>
    </location>
</feature>
<name>A0A7J8WMY5_GOSAI</name>